<organism evidence="1 2">
    <name type="scientific">Planctopirus hydrillae</name>
    <dbReference type="NCBI Taxonomy" id="1841610"/>
    <lineage>
        <taxon>Bacteria</taxon>
        <taxon>Pseudomonadati</taxon>
        <taxon>Planctomycetota</taxon>
        <taxon>Planctomycetia</taxon>
        <taxon>Planctomycetales</taxon>
        <taxon>Planctomycetaceae</taxon>
        <taxon>Planctopirus</taxon>
    </lineage>
</organism>
<dbReference type="AlphaFoldDB" id="A0A1C3ETF4"/>
<gene>
    <name evidence="1" type="ORF">A6X21_15850</name>
</gene>
<dbReference type="STRING" id="1841610.A6X21_15850"/>
<reference evidence="1 2" key="1">
    <citation type="submission" date="2016-05" db="EMBL/GenBank/DDBJ databases">
        <title>Genomic and physiological characterization of Planctopirus sp. isolated from fresh water lake.</title>
        <authorList>
            <person name="Subhash Y."/>
            <person name="Ramana C."/>
        </authorList>
    </citation>
    <scope>NUCLEOTIDE SEQUENCE [LARGE SCALE GENOMIC DNA]</scope>
    <source>
        <strain evidence="1 2">JC280</strain>
    </source>
</reference>
<dbReference type="EMBL" id="LYDR01000010">
    <property type="protein sequence ID" value="ODA36607.1"/>
    <property type="molecule type" value="Genomic_DNA"/>
</dbReference>
<dbReference type="Proteomes" id="UP000094828">
    <property type="component" value="Unassembled WGS sequence"/>
</dbReference>
<sequence>MALYGLANAPDNIRMFHENAVEYFRSIGCHPDRISIDGSGFSGKTGDFKKINARFSRATPTEVASISMYSMLPNGDTPLVDWQAISFIDTSSKSCVVVAIHSSFVEMNDPSFVEFSRTCVSLLSPAYGYLFSQAKDNGPFFYAMGMNFGVPSNFKTSDSQLAISRWGDVGLEQEVYRQGVLRDVFPYNYLSEAHVSRRIGDKTFTQWVDSDSWRGTIRPINEKAWLWRVATGDEPRLSAELNDHGMIFDWRSYQ</sequence>
<evidence type="ECO:0000313" key="2">
    <source>
        <dbReference type="Proteomes" id="UP000094828"/>
    </source>
</evidence>
<name>A0A1C3ETF4_9PLAN</name>
<protein>
    <submittedName>
        <fullName evidence="1">Uncharacterized protein</fullName>
    </submittedName>
</protein>
<dbReference type="OrthoDB" id="9014021at2"/>
<accession>A0A1C3ETF4</accession>
<dbReference type="RefSeq" id="WP_068845404.1">
    <property type="nucleotide sequence ID" value="NZ_LYDR01000010.1"/>
</dbReference>
<evidence type="ECO:0000313" key="1">
    <source>
        <dbReference type="EMBL" id="ODA36607.1"/>
    </source>
</evidence>
<keyword evidence="2" id="KW-1185">Reference proteome</keyword>
<comment type="caution">
    <text evidence="1">The sequence shown here is derived from an EMBL/GenBank/DDBJ whole genome shotgun (WGS) entry which is preliminary data.</text>
</comment>
<proteinExistence type="predicted"/>